<evidence type="ECO:0008006" key="3">
    <source>
        <dbReference type="Google" id="ProtNLM"/>
    </source>
</evidence>
<organism evidence="1 2">
    <name type="scientific">Rossellomorea vietnamensis</name>
    <dbReference type="NCBI Taxonomy" id="218284"/>
    <lineage>
        <taxon>Bacteria</taxon>
        <taxon>Bacillati</taxon>
        <taxon>Bacillota</taxon>
        <taxon>Bacilli</taxon>
        <taxon>Bacillales</taxon>
        <taxon>Bacillaceae</taxon>
        <taxon>Rossellomorea</taxon>
    </lineage>
</organism>
<dbReference type="Proteomes" id="UP000323317">
    <property type="component" value="Unassembled WGS sequence"/>
</dbReference>
<evidence type="ECO:0000313" key="2">
    <source>
        <dbReference type="Proteomes" id="UP000323317"/>
    </source>
</evidence>
<protein>
    <recommendedName>
        <fullName evidence="3">PD-(D/E)XK nuclease superfamily protein</fullName>
    </recommendedName>
</protein>
<dbReference type="EMBL" id="VTEH01000030">
    <property type="protein sequence ID" value="TYR72594.1"/>
    <property type="molecule type" value="Genomic_DNA"/>
</dbReference>
<evidence type="ECO:0000313" key="1">
    <source>
        <dbReference type="EMBL" id="TYR72594.1"/>
    </source>
</evidence>
<dbReference type="RefSeq" id="WP_148948841.1">
    <property type="nucleotide sequence ID" value="NZ_VTEH01000030.1"/>
</dbReference>
<name>A0A5D4K5M8_9BACI</name>
<dbReference type="InterPro" id="IPR029470">
    <property type="entry name" value="PDDEXK_4"/>
</dbReference>
<sequence length="613" mass="73012">MTFSIDAIAQLDHSKEFAILHQKFNKFNPLKVLRVDQYEIRHSNVLAWLLDPEENHYMGDFFVKKLLSRLLTKPENEDKSSSIHFLSYMYASFSDLEVFREVNTDKNRFIDLVIKVPSEKLVIMIENKFHAIESEGQLEEYITYVQSQFSQDGYTIIPVFLTLRSDLPSLDKYWVLDYNDILEIIETHIHLHKEAISDRIFDFLHDYIWILQEELVDDNDSVEIALEVYKANKAAIDLLYLNHYKDLLRQPRYRHESNQLNNLKLSEKEILHKIYKRNQQTIDFIFKMGSNVLREAFLSFAKMEKFPEEAYKAHVQVPNFILSEWQDFDQVLGEPEDGYWLGHGLITWFERTWDERLKINLEVGPIPYENRLKLLNNLENQGVNFRTSGKMEGKKYTKIYTATSDVGDWSDKQIVLKEMNRLYENPNLKSVFKKIAISLEKMGEEEEHVEEVIETATRQDVHTNCLQKPFLQFAEQHHIDVDRYAVQTNNASFLLPIFRELEEKYGPTRIKWWWHNSTFTYWFDRLKDDRLKLTLELGPLQPQQRLTVIEKLEKHGVAFQERSKQQSAKYTRLFSQSKVINDWEDTSEVYQEMERLFGDAKNQWLLECIELLR</sequence>
<gene>
    <name evidence="1" type="ORF">FZC79_22215</name>
</gene>
<accession>A0A5D4K5M8</accession>
<dbReference type="Pfam" id="PF14281">
    <property type="entry name" value="PDDEXK_4"/>
    <property type="match status" value="1"/>
</dbReference>
<reference evidence="1 2" key="1">
    <citation type="submission" date="2019-08" db="EMBL/GenBank/DDBJ databases">
        <title>Bacillus genomes from the desert of Cuatro Cienegas, Coahuila.</title>
        <authorList>
            <person name="Olmedo-Alvarez G."/>
        </authorList>
    </citation>
    <scope>NUCLEOTIDE SEQUENCE [LARGE SCALE GENOMIC DNA]</scope>
    <source>
        <strain evidence="1 2">CH40_1T</strain>
    </source>
</reference>
<dbReference type="AlphaFoldDB" id="A0A5D4K5M8"/>
<comment type="caution">
    <text evidence="1">The sequence shown here is derived from an EMBL/GenBank/DDBJ whole genome shotgun (WGS) entry which is preliminary data.</text>
</comment>
<proteinExistence type="predicted"/>